<dbReference type="GO" id="GO:1904613">
    <property type="term" value="P:cellular response to 2,3,7,8-tetrachlorodibenzodioxine"/>
    <property type="evidence" value="ECO:0007669"/>
    <property type="project" value="UniProtKB-ARBA"/>
</dbReference>
<dbReference type="SUPFAM" id="SSF47459">
    <property type="entry name" value="HLH, helix-loop-helix DNA-binding domain"/>
    <property type="match status" value="1"/>
</dbReference>
<keyword evidence="4" id="KW-0963">Cytoplasm</keyword>
<dbReference type="CDD" id="cd00130">
    <property type="entry name" value="PAS"/>
    <property type="match status" value="2"/>
</dbReference>
<proteinExistence type="predicted"/>
<organism evidence="16 17">
    <name type="scientific">Opisthocomus hoazin</name>
    <name type="common">Hoatzin</name>
    <name type="synonym">Phasianus hoazin</name>
    <dbReference type="NCBI Taxonomy" id="30419"/>
    <lineage>
        <taxon>Eukaryota</taxon>
        <taxon>Metazoa</taxon>
        <taxon>Chordata</taxon>
        <taxon>Craniata</taxon>
        <taxon>Vertebrata</taxon>
        <taxon>Euteleostomi</taxon>
        <taxon>Archelosauria</taxon>
        <taxon>Archosauria</taxon>
        <taxon>Dinosauria</taxon>
        <taxon>Saurischia</taxon>
        <taxon>Theropoda</taxon>
        <taxon>Coelurosauria</taxon>
        <taxon>Aves</taxon>
        <taxon>Neognathae</taxon>
        <taxon>Neoaves</taxon>
        <taxon>Opisthocomiformes</taxon>
        <taxon>Opisthocomidae</taxon>
        <taxon>Opisthocomus</taxon>
    </lineage>
</organism>
<evidence type="ECO:0000256" key="13">
    <source>
        <dbReference type="ARBA" id="ARBA00023242"/>
    </source>
</evidence>
<dbReference type="GO" id="GO:0034751">
    <property type="term" value="C:aryl hydrocarbon receptor complex"/>
    <property type="evidence" value="ECO:0007669"/>
    <property type="project" value="TreeGrafter"/>
</dbReference>
<keyword evidence="6" id="KW-0677">Repeat</keyword>
<dbReference type="InterPro" id="IPR013655">
    <property type="entry name" value="PAS_fold_3"/>
</dbReference>
<name>A0A091V4L8_OPIHO</name>
<dbReference type="GO" id="GO:0005737">
    <property type="term" value="C:cytoplasm"/>
    <property type="evidence" value="ECO:0007669"/>
    <property type="project" value="UniProtKB-SubCell"/>
</dbReference>
<keyword evidence="7" id="KW-0013">ADP-ribosylation</keyword>
<dbReference type="InterPro" id="IPR011598">
    <property type="entry name" value="bHLH_dom"/>
</dbReference>
<dbReference type="GO" id="GO:0046983">
    <property type="term" value="F:protein dimerization activity"/>
    <property type="evidence" value="ECO:0007669"/>
    <property type="project" value="InterPro"/>
</dbReference>
<dbReference type="Pfam" id="PF00010">
    <property type="entry name" value="HLH"/>
    <property type="match status" value="1"/>
</dbReference>
<dbReference type="PANTHER" id="PTHR10649:SF17">
    <property type="entry name" value="ARYL HYDROCARBON RECEPTOR 2"/>
    <property type="match status" value="1"/>
</dbReference>
<dbReference type="STRING" id="30419.A0A091V4L8"/>
<dbReference type="InterPro" id="IPR013767">
    <property type="entry name" value="PAS_fold"/>
</dbReference>
<dbReference type="SMART" id="SM00091">
    <property type="entry name" value="PAS"/>
    <property type="match status" value="2"/>
</dbReference>
<feature type="domain" description="BHLH" evidence="15">
    <location>
        <begin position="4"/>
        <end position="57"/>
    </location>
</feature>
<accession>A0A091V4L8</accession>
<sequence>KPPPPEGVKSNPSKRHRDRLNQELNTLTGLLPFPEDVRARLDKLSILRLAVGYLKVKSYLTGHRVARAEGAAPARASPRSAQARESNSGLNLCFQALNGFVIAVTGDGYIFYISPTVQDYLGFHQVDLIYQSVYELIHADDRATFHHQLHGTPAPGSTQHAASALPADQRLPAGCGTVSSPPHLRPEEPSFVERSFVCRFRCLLDNSSGFLALNFRGRLKFLLGQQKVASDRSPLGLFAIATPLQPLSILELQTKTLIFQTKHKLDFTPMACDSWGKVILGCTETELCRGGSGYQFVHVADVMYCAENHVRMMKTGESGLTVFRLLTKKSGWVWVQGRARLVYKAGKPDFIIAWQRALSNEEGEEHLRKRNLQLPFSFATGEAVLYRNNLPEFLDSFQAQEESQPQADSRVGQRSVDPSSLLGAMMKQDASIY</sequence>
<dbReference type="SUPFAM" id="SSF55785">
    <property type="entry name" value="PYP-like sensor domain (PAS domain)"/>
    <property type="match status" value="2"/>
</dbReference>
<dbReference type="InterPro" id="IPR000014">
    <property type="entry name" value="PAS"/>
</dbReference>
<keyword evidence="17" id="KW-1185">Reference proteome</keyword>
<dbReference type="PROSITE" id="PS50888">
    <property type="entry name" value="BHLH"/>
    <property type="match status" value="1"/>
</dbReference>
<keyword evidence="11" id="KW-0010">Activator</keyword>
<dbReference type="FunFam" id="3.30.450.20:FF:000035">
    <property type="entry name" value="Aryl hydrocarbon receptor"/>
    <property type="match status" value="1"/>
</dbReference>
<evidence type="ECO:0000256" key="4">
    <source>
        <dbReference type="ARBA" id="ARBA00022490"/>
    </source>
</evidence>
<dbReference type="FunFam" id="4.10.280.10:FF:000024">
    <property type="entry name" value="Aryl hydrocarbon receptor 2"/>
    <property type="match status" value="1"/>
</dbReference>
<reference evidence="16 17" key="1">
    <citation type="submission" date="2014-04" db="EMBL/GenBank/DDBJ databases">
        <title>Genome evolution of avian class.</title>
        <authorList>
            <person name="Zhang G."/>
            <person name="Li C."/>
        </authorList>
    </citation>
    <scope>NUCLEOTIDE SEQUENCE [LARGE SCALE GENOMIC DNA]</scope>
    <source>
        <strain evidence="16">BGI_N306</strain>
    </source>
</reference>
<feature type="domain" description="PAS" evidence="14">
    <location>
        <begin position="86"/>
        <end position="150"/>
    </location>
</feature>
<feature type="non-terminal residue" evidence="16">
    <location>
        <position position="1"/>
    </location>
</feature>
<keyword evidence="8" id="KW-0805">Transcription regulation</keyword>
<evidence type="ECO:0000259" key="14">
    <source>
        <dbReference type="PROSITE" id="PS50112"/>
    </source>
</evidence>
<evidence type="ECO:0000256" key="7">
    <source>
        <dbReference type="ARBA" id="ARBA00022765"/>
    </source>
</evidence>
<comment type="subcellular location">
    <subcellularLocation>
        <location evidence="2">Cytoplasm</location>
    </subcellularLocation>
    <subcellularLocation>
        <location evidence="1">Nucleus</location>
    </subcellularLocation>
</comment>
<dbReference type="PROSITE" id="PS50112">
    <property type="entry name" value="PAS"/>
    <property type="match status" value="1"/>
</dbReference>
<evidence type="ECO:0000256" key="8">
    <source>
        <dbReference type="ARBA" id="ARBA00023015"/>
    </source>
</evidence>
<keyword evidence="12" id="KW-0804">Transcription</keyword>
<dbReference type="AlphaFoldDB" id="A0A091V4L8"/>
<evidence type="ECO:0000256" key="12">
    <source>
        <dbReference type="ARBA" id="ARBA00023163"/>
    </source>
</evidence>
<protein>
    <recommendedName>
        <fullName evidence="3">Aryl hydrocarbon receptor</fullName>
    </recommendedName>
</protein>
<gene>
    <name evidence="16" type="ORF">N306_13803</name>
</gene>
<dbReference type="GO" id="GO:0000976">
    <property type="term" value="F:transcription cis-regulatory region binding"/>
    <property type="evidence" value="ECO:0007669"/>
    <property type="project" value="TreeGrafter"/>
</dbReference>
<dbReference type="GO" id="GO:0005634">
    <property type="term" value="C:nucleus"/>
    <property type="evidence" value="ECO:0007669"/>
    <property type="project" value="UniProtKB-SubCell"/>
</dbReference>
<evidence type="ECO:0000256" key="2">
    <source>
        <dbReference type="ARBA" id="ARBA00004496"/>
    </source>
</evidence>
<keyword evidence="5" id="KW-0678">Repressor</keyword>
<evidence type="ECO:0000256" key="11">
    <source>
        <dbReference type="ARBA" id="ARBA00023159"/>
    </source>
</evidence>
<dbReference type="EMBL" id="KK733705">
    <property type="protein sequence ID" value="KFQ98281.1"/>
    <property type="molecule type" value="Genomic_DNA"/>
</dbReference>
<evidence type="ECO:0000256" key="10">
    <source>
        <dbReference type="ARBA" id="ARBA00023125"/>
    </source>
</evidence>
<dbReference type="InterPro" id="IPR036638">
    <property type="entry name" value="HLH_DNA-bd_sf"/>
</dbReference>
<keyword evidence="13" id="KW-0539">Nucleus</keyword>
<keyword evidence="16" id="KW-0675">Receptor</keyword>
<dbReference type="GO" id="GO:0006805">
    <property type="term" value="P:xenobiotic metabolic process"/>
    <property type="evidence" value="ECO:0007669"/>
    <property type="project" value="InterPro"/>
</dbReference>
<keyword evidence="10" id="KW-0238">DNA-binding</keyword>
<dbReference type="Proteomes" id="UP000053605">
    <property type="component" value="Unassembled WGS sequence"/>
</dbReference>
<feature type="non-terminal residue" evidence="16">
    <location>
        <position position="433"/>
    </location>
</feature>
<evidence type="ECO:0000313" key="16">
    <source>
        <dbReference type="EMBL" id="KFQ98281.1"/>
    </source>
</evidence>
<dbReference type="InterPro" id="IPR039091">
    <property type="entry name" value="AHR/AHRR"/>
</dbReference>
<dbReference type="Gene3D" id="4.10.280.10">
    <property type="entry name" value="Helix-loop-helix DNA-binding domain"/>
    <property type="match status" value="1"/>
</dbReference>
<keyword evidence="9" id="KW-0090">Biological rhythms</keyword>
<evidence type="ECO:0000256" key="1">
    <source>
        <dbReference type="ARBA" id="ARBA00004123"/>
    </source>
</evidence>
<dbReference type="PANTHER" id="PTHR10649">
    <property type="entry name" value="ARYL HYDROCARBON RECEPTOR"/>
    <property type="match status" value="1"/>
</dbReference>
<evidence type="ECO:0000256" key="5">
    <source>
        <dbReference type="ARBA" id="ARBA00022491"/>
    </source>
</evidence>
<dbReference type="InterPro" id="IPR035965">
    <property type="entry name" value="PAS-like_dom_sf"/>
</dbReference>
<dbReference type="CDD" id="cd19696">
    <property type="entry name" value="bHLH-PAS_AhR_like"/>
    <property type="match status" value="1"/>
</dbReference>
<dbReference type="GO" id="GO:0004879">
    <property type="term" value="F:nuclear receptor activity"/>
    <property type="evidence" value="ECO:0007669"/>
    <property type="project" value="UniProtKB-ARBA"/>
</dbReference>
<evidence type="ECO:0000256" key="9">
    <source>
        <dbReference type="ARBA" id="ARBA00023108"/>
    </source>
</evidence>
<evidence type="ECO:0000256" key="6">
    <source>
        <dbReference type="ARBA" id="ARBA00022737"/>
    </source>
</evidence>
<dbReference type="Pfam" id="PF00989">
    <property type="entry name" value="PAS"/>
    <property type="match status" value="1"/>
</dbReference>
<evidence type="ECO:0000256" key="3">
    <source>
        <dbReference type="ARBA" id="ARBA00015909"/>
    </source>
</evidence>
<dbReference type="Gene3D" id="3.30.450.20">
    <property type="entry name" value="PAS domain"/>
    <property type="match status" value="2"/>
</dbReference>
<dbReference type="GO" id="GO:0048511">
    <property type="term" value="P:rhythmic process"/>
    <property type="evidence" value="ECO:0007669"/>
    <property type="project" value="UniProtKB-KW"/>
</dbReference>
<dbReference type="FunFam" id="3.30.450.20:FF:000019">
    <property type="entry name" value="Aryl hydrocarbon receptor 1"/>
    <property type="match status" value="1"/>
</dbReference>
<evidence type="ECO:0000259" key="15">
    <source>
        <dbReference type="PROSITE" id="PS50888"/>
    </source>
</evidence>
<dbReference type="PhylomeDB" id="A0A091V4L8"/>
<dbReference type="Pfam" id="PF08447">
    <property type="entry name" value="PAS_3"/>
    <property type="match status" value="1"/>
</dbReference>
<evidence type="ECO:0000313" key="17">
    <source>
        <dbReference type="Proteomes" id="UP000053605"/>
    </source>
</evidence>